<dbReference type="AlphaFoldDB" id="A0A6P1MDV1"/>
<reference evidence="4 5" key="1">
    <citation type="submission" date="2020-01" db="EMBL/GenBank/DDBJ databases">
        <title>Ponticoccus aerotolerans gen. nov., sp. nov., an anaerobic bacterium and proposal of Ponticoccusceae fam. nov., Ponticoccusles ord. nov. and Ponticoccuse classis nov. in the phylum Kiritimatiellaeota.</title>
        <authorList>
            <person name="Zhou L.Y."/>
            <person name="Du Z.J."/>
        </authorList>
    </citation>
    <scope>NUCLEOTIDE SEQUENCE [LARGE SCALE GENOMIC DNA]</scope>
    <source>
        <strain evidence="4 5">S-5007</strain>
    </source>
</reference>
<dbReference type="Proteomes" id="UP000464954">
    <property type="component" value="Chromosome"/>
</dbReference>
<feature type="domain" description="Double zinc ribbon" evidence="3">
    <location>
        <begin position="1"/>
        <end position="60"/>
    </location>
</feature>
<feature type="domain" description="Phosphoribosyltransferase" evidence="2">
    <location>
        <begin position="188"/>
        <end position="229"/>
    </location>
</feature>
<dbReference type="InterPro" id="IPR000836">
    <property type="entry name" value="PRTase_dom"/>
</dbReference>
<dbReference type="InterPro" id="IPR029057">
    <property type="entry name" value="PRTase-like"/>
</dbReference>
<dbReference type="InterPro" id="IPR044005">
    <property type="entry name" value="DZR_2"/>
</dbReference>
<dbReference type="KEGG" id="taer:GT409_15225"/>
<dbReference type="Pfam" id="PF00156">
    <property type="entry name" value="Pribosyltran"/>
    <property type="match status" value="1"/>
</dbReference>
<dbReference type="SUPFAM" id="SSF53271">
    <property type="entry name" value="PRTase-like"/>
    <property type="match status" value="1"/>
</dbReference>
<protein>
    <submittedName>
        <fullName evidence="4">ComF family protein</fullName>
    </submittedName>
</protein>
<organism evidence="4 5">
    <name type="scientific">Tichowtungia aerotolerans</name>
    <dbReference type="NCBI Taxonomy" id="2697043"/>
    <lineage>
        <taxon>Bacteria</taxon>
        <taxon>Pseudomonadati</taxon>
        <taxon>Kiritimatiellota</taxon>
        <taxon>Tichowtungiia</taxon>
        <taxon>Tichowtungiales</taxon>
        <taxon>Tichowtungiaceae</taxon>
        <taxon>Tichowtungia</taxon>
    </lineage>
</organism>
<evidence type="ECO:0000313" key="5">
    <source>
        <dbReference type="Proteomes" id="UP000464954"/>
    </source>
</evidence>
<dbReference type="Gene3D" id="3.40.50.2020">
    <property type="match status" value="1"/>
</dbReference>
<evidence type="ECO:0000256" key="1">
    <source>
        <dbReference type="ARBA" id="ARBA00008007"/>
    </source>
</evidence>
<proteinExistence type="inferred from homology"/>
<accession>A0A6P1MDV1</accession>
<dbReference type="PANTHER" id="PTHR47505">
    <property type="entry name" value="DNA UTILIZATION PROTEIN YHGH"/>
    <property type="match status" value="1"/>
</dbReference>
<dbReference type="RefSeq" id="WP_160629906.1">
    <property type="nucleotide sequence ID" value="NZ_CP047593.1"/>
</dbReference>
<dbReference type="PANTHER" id="PTHR47505:SF1">
    <property type="entry name" value="DNA UTILIZATION PROTEIN YHGH"/>
    <property type="match status" value="1"/>
</dbReference>
<gene>
    <name evidence="4" type="ORF">GT409_15225</name>
</gene>
<dbReference type="EMBL" id="CP047593">
    <property type="protein sequence ID" value="QHI70734.1"/>
    <property type="molecule type" value="Genomic_DNA"/>
</dbReference>
<comment type="similarity">
    <text evidence="1">Belongs to the ComF/GntX family.</text>
</comment>
<dbReference type="Pfam" id="PF18912">
    <property type="entry name" value="DZR_2"/>
    <property type="match status" value="1"/>
</dbReference>
<keyword evidence="5" id="KW-1185">Reference proteome</keyword>
<evidence type="ECO:0000259" key="3">
    <source>
        <dbReference type="Pfam" id="PF18912"/>
    </source>
</evidence>
<evidence type="ECO:0000259" key="2">
    <source>
        <dbReference type="Pfam" id="PF00156"/>
    </source>
</evidence>
<evidence type="ECO:0000313" key="4">
    <source>
        <dbReference type="EMBL" id="QHI70734.1"/>
    </source>
</evidence>
<name>A0A6P1MDV1_9BACT</name>
<sequence length="231" mass="25605">MLDLLYPRNCAGCGQPSPNPFRYLCWDCYADTTRVEPPFCHCCGDPVAGDVQHDYTCFACSRQTPHFDFARSAVRYEGGVGEALRALKYEDALWLVDDLADLLEACVRAEYEDVEFDWVVPVPLWPSRQRDRGYNQSALLAAALARREGLLYKEKSVRRIRPTSTQTGLTAPQRAANVSRAFRPGFFARLEGRRILLVDDVMTTGATVNACAGALKDGGAEAVYVVTVARG</sequence>
<dbReference type="CDD" id="cd06223">
    <property type="entry name" value="PRTases_typeI"/>
    <property type="match status" value="1"/>
</dbReference>
<dbReference type="InterPro" id="IPR051910">
    <property type="entry name" value="ComF/GntX_DNA_util-trans"/>
</dbReference>